<dbReference type="PANTHER" id="PTHR24422:SF19">
    <property type="entry name" value="CHEMOTAXIS PROTEIN METHYLTRANSFERASE"/>
    <property type="match status" value="1"/>
</dbReference>
<dbReference type="PROSITE" id="PS50123">
    <property type="entry name" value="CHER"/>
    <property type="match status" value="1"/>
</dbReference>
<dbReference type="SUPFAM" id="SSF53335">
    <property type="entry name" value="S-adenosyl-L-methionine-dependent methyltransferases"/>
    <property type="match status" value="1"/>
</dbReference>
<evidence type="ECO:0000313" key="7">
    <source>
        <dbReference type="Proteomes" id="UP000619260"/>
    </source>
</evidence>
<evidence type="ECO:0000256" key="3">
    <source>
        <dbReference type="ARBA" id="ARBA00022691"/>
    </source>
</evidence>
<evidence type="ECO:0000313" key="6">
    <source>
        <dbReference type="EMBL" id="GIJ45123.1"/>
    </source>
</evidence>
<dbReference type="Gene3D" id="1.25.40.10">
    <property type="entry name" value="Tetratricopeptide repeat domain"/>
    <property type="match status" value="1"/>
</dbReference>
<dbReference type="EMBL" id="BOPF01000006">
    <property type="protein sequence ID" value="GIJ45123.1"/>
    <property type="molecule type" value="Genomic_DNA"/>
</dbReference>
<name>A0A8J3YJ50_9ACTN</name>
<keyword evidence="2" id="KW-0808">Transferase</keyword>
<keyword evidence="1" id="KW-0489">Methyltransferase</keyword>
<evidence type="ECO:0000256" key="1">
    <source>
        <dbReference type="ARBA" id="ARBA00022603"/>
    </source>
</evidence>
<dbReference type="InterPro" id="IPR000780">
    <property type="entry name" value="CheR_MeTrfase"/>
</dbReference>
<feature type="compositionally biased region" description="Pro residues" evidence="4">
    <location>
        <begin position="275"/>
        <end position="287"/>
    </location>
</feature>
<dbReference type="PANTHER" id="PTHR24422">
    <property type="entry name" value="CHEMOTAXIS PROTEIN METHYLTRANSFERASE"/>
    <property type="match status" value="1"/>
</dbReference>
<dbReference type="SMART" id="SM00138">
    <property type="entry name" value="MeTrc"/>
    <property type="match status" value="1"/>
</dbReference>
<evidence type="ECO:0000259" key="5">
    <source>
        <dbReference type="PROSITE" id="PS50123"/>
    </source>
</evidence>
<dbReference type="RefSeq" id="WP_239152656.1">
    <property type="nucleotide sequence ID" value="NZ_BOPF01000006.1"/>
</dbReference>
<dbReference type="Proteomes" id="UP000619260">
    <property type="component" value="Unassembled WGS sequence"/>
</dbReference>
<dbReference type="InterPro" id="IPR011990">
    <property type="entry name" value="TPR-like_helical_dom_sf"/>
</dbReference>
<keyword evidence="7" id="KW-1185">Reference proteome</keyword>
<dbReference type="SUPFAM" id="SSF48452">
    <property type="entry name" value="TPR-like"/>
    <property type="match status" value="1"/>
</dbReference>
<dbReference type="Gene3D" id="3.40.50.150">
    <property type="entry name" value="Vaccinia Virus protein VP39"/>
    <property type="match status" value="1"/>
</dbReference>
<dbReference type="CDD" id="cd02440">
    <property type="entry name" value="AdoMet_MTases"/>
    <property type="match status" value="1"/>
</dbReference>
<feature type="domain" description="CheR-type methyltransferase" evidence="5">
    <location>
        <begin position="1"/>
        <end position="270"/>
    </location>
</feature>
<dbReference type="InterPro" id="IPR029063">
    <property type="entry name" value="SAM-dependent_MTases_sf"/>
</dbReference>
<gene>
    <name evidence="6" type="ORF">Val02_20090</name>
</gene>
<comment type="caution">
    <text evidence="6">The sequence shown here is derived from an EMBL/GenBank/DDBJ whole genome shotgun (WGS) entry which is preliminary data.</text>
</comment>
<feature type="region of interest" description="Disordered" evidence="4">
    <location>
        <begin position="273"/>
        <end position="292"/>
    </location>
</feature>
<dbReference type="InterPro" id="IPR050903">
    <property type="entry name" value="Bact_Chemotaxis_MeTrfase"/>
</dbReference>
<dbReference type="GO" id="GO:0008757">
    <property type="term" value="F:S-adenosylmethionine-dependent methyltransferase activity"/>
    <property type="evidence" value="ECO:0007669"/>
    <property type="project" value="InterPro"/>
</dbReference>
<protein>
    <submittedName>
        <fullName evidence="6">Protein-glutamate O-methyltransferase</fullName>
    </submittedName>
</protein>
<dbReference type="AlphaFoldDB" id="A0A8J3YJ50"/>
<keyword evidence="3" id="KW-0949">S-adenosyl-L-methionine</keyword>
<dbReference type="InterPro" id="IPR022642">
    <property type="entry name" value="CheR_C"/>
</dbReference>
<dbReference type="PRINTS" id="PR00996">
    <property type="entry name" value="CHERMTFRASE"/>
</dbReference>
<reference evidence="6" key="1">
    <citation type="submission" date="2021-01" db="EMBL/GenBank/DDBJ databases">
        <title>Whole genome shotgun sequence of Virgisporangium aliadipatigenens NBRC 105644.</title>
        <authorList>
            <person name="Komaki H."/>
            <person name="Tamura T."/>
        </authorList>
    </citation>
    <scope>NUCLEOTIDE SEQUENCE</scope>
    <source>
        <strain evidence="6">NBRC 105644</strain>
    </source>
</reference>
<accession>A0A8J3YJ50</accession>
<evidence type="ECO:0000256" key="4">
    <source>
        <dbReference type="SAM" id="MobiDB-lite"/>
    </source>
</evidence>
<proteinExistence type="predicted"/>
<sequence>MNRTERFREVLTRRIGLALTDVPPEKLAEILDRRMSATGLSADAYLAGLVRERAAGSEVGALARELTINETYFFRNPEQFDALREVVLPERLARRAGERRLRLLSAACSSGEEAYTMATVVRERVPRGGWDVQIVGVDLDPSMVERARRARYAEWSMRATPPSARSRWFHGSGDRITPDADLTGLVRFAVGNLADDEPELLRPGTYDVIFCRNAIMYFTGPQIRAATARLVEALAPGGFLFLGHAEVAHGRVAELTLRHSHDTFYYQREPAVQELPPPAPPAPPAAAPPVVRRPPDTWERVLALLRAERFDGALHLVESMGDGTDELLVTHAALLIQHGRLDRAEALCRRLLERDGMHAGAHYLLALCREGDGDKHGAAEHDRRAAYLDPGFALPRLRLGLLARRDGDRDLARRELEDALRLLSCEDDRRLLLFGGGFSRAALIALCRAELRACG</sequence>
<dbReference type="GO" id="GO:0032259">
    <property type="term" value="P:methylation"/>
    <property type="evidence" value="ECO:0007669"/>
    <property type="project" value="UniProtKB-KW"/>
</dbReference>
<dbReference type="Pfam" id="PF01739">
    <property type="entry name" value="CheR"/>
    <property type="match status" value="1"/>
</dbReference>
<evidence type="ECO:0000256" key="2">
    <source>
        <dbReference type="ARBA" id="ARBA00022679"/>
    </source>
</evidence>
<organism evidence="6 7">
    <name type="scientific">Virgisporangium aliadipatigenens</name>
    <dbReference type="NCBI Taxonomy" id="741659"/>
    <lineage>
        <taxon>Bacteria</taxon>
        <taxon>Bacillati</taxon>
        <taxon>Actinomycetota</taxon>
        <taxon>Actinomycetes</taxon>
        <taxon>Micromonosporales</taxon>
        <taxon>Micromonosporaceae</taxon>
        <taxon>Virgisporangium</taxon>
    </lineage>
</organism>